<gene>
    <name evidence="2" type="ORF">G4L40_06290</name>
</gene>
<keyword evidence="1" id="KW-0732">Signal</keyword>
<organism evidence="2 3">
    <name type="scientific">Flavobacterium celericrescens</name>
    <dbReference type="NCBI Taxonomy" id="2709780"/>
    <lineage>
        <taxon>Bacteria</taxon>
        <taxon>Pseudomonadati</taxon>
        <taxon>Bacteroidota</taxon>
        <taxon>Flavobacteriia</taxon>
        <taxon>Flavobacteriales</taxon>
        <taxon>Flavobacteriaceae</taxon>
        <taxon>Flavobacterium</taxon>
    </lineage>
</organism>
<evidence type="ECO:0000313" key="3">
    <source>
        <dbReference type="Proteomes" id="UP000761423"/>
    </source>
</evidence>
<evidence type="ECO:0000313" key="2">
    <source>
        <dbReference type="EMBL" id="NHM04314.1"/>
    </source>
</evidence>
<protein>
    <submittedName>
        <fullName evidence="2">Uncharacterized protein</fullName>
    </submittedName>
</protein>
<accession>A0ABX0IAY4</accession>
<comment type="caution">
    <text evidence="2">The sequence shown here is derived from an EMBL/GenBank/DDBJ whole genome shotgun (WGS) entry which is preliminary data.</text>
</comment>
<reference evidence="2 3" key="1">
    <citation type="submission" date="2020-02" db="EMBL/GenBank/DDBJ databases">
        <authorList>
            <person name="Chen W.-M."/>
        </authorList>
    </citation>
    <scope>NUCLEOTIDE SEQUENCE [LARGE SCALE GENOMIC DNA]</scope>
    <source>
        <strain evidence="2 3">TWA-26</strain>
    </source>
</reference>
<dbReference type="RefSeq" id="WP_166236352.1">
    <property type="nucleotide sequence ID" value="NZ_JAAJBV010000003.1"/>
</dbReference>
<evidence type="ECO:0000256" key="1">
    <source>
        <dbReference type="SAM" id="SignalP"/>
    </source>
</evidence>
<feature type="chain" id="PRO_5046639017" evidence="1">
    <location>
        <begin position="19"/>
        <end position="537"/>
    </location>
</feature>
<dbReference type="Proteomes" id="UP000761423">
    <property type="component" value="Unassembled WGS sequence"/>
</dbReference>
<dbReference type="EMBL" id="JAAJBV010000003">
    <property type="protein sequence ID" value="NHM04314.1"/>
    <property type="molecule type" value="Genomic_DNA"/>
</dbReference>
<keyword evidence="3" id="KW-1185">Reference proteome</keyword>
<proteinExistence type="predicted"/>
<name>A0ABX0IAY4_9FLAO</name>
<feature type="signal peptide" evidence="1">
    <location>
        <begin position="1"/>
        <end position="18"/>
    </location>
</feature>
<sequence>MKKLFSIFSLLLSCVALAQSTDLDRHDFNYSYVQLPSNPIAEVKNRTYSFTTNIDRNLMYDKSKFFFQNQVNINGFEKKEKNGYINIDITLLTPTITKKNIATRTSSSKDKNGVVRNTYYYTAELTYAQNGSAKVSSSDGKIQKTIDFTRSNTLKSKEYDSYSSADSYFYNINRTIYNNFVTEVVNSLNTQLNNDYGYSVKTGTDYLWILANKKHPEQAAEYKAFEEVRAVFDKMTFNNPVSNFEVELQSPIQYFESLPKKYAEDSKAHRKIRYSAYFNLAQIYNYLDLPNKSIEWSNKLIENDYDKSDGVSNIEECNDMNTLFKVNKINTRHFAVETKNFFFEEAAPVASSPSYTTTSAPYSIDTDPNYILAYLATIKKDTIAGYIQKSRTLALGDAITVTVKDFQGKFSERTFKANEVNRLTLSNGEEFASVSFKVAVDNGGISMSSATKKFVKEMYTGKKISVYQYFNGEIIIKGANDSEGKSNASASWMLSPKKRFEELAAGCPALLARVEKKEFKNNLESILQFAEALDACN</sequence>